<evidence type="ECO:0000313" key="1">
    <source>
        <dbReference type="EMBL" id="KAI9460443.1"/>
    </source>
</evidence>
<dbReference type="Proteomes" id="UP001207468">
    <property type="component" value="Unassembled WGS sequence"/>
</dbReference>
<organism evidence="1 2">
    <name type="scientific">Russula earlei</name>
    <dbReference type="NCBI Taxonomy" id="71964"/>
    <lineage>
        <taxon>Eukaryota</taxon>
        <taxon>Fungi</taxon>
        <taxon>Dikarya</taxon>
        <taxon>Basidiomycota</taxon>
        <taxon>Agaricomycotina</taxon>
        <taxon>Agaricomycetes</taxon>
        <taxon>Russulales</taxon>
        <taxon>Russulaceae</taxon>
        <taxon>Russula</taxon>
    </lineage>
</organism>
<gene>
    <name evidence="1" type="ORF">F5148DRAFT_256456</name>
</gene>
<dbReference type="EMBL" id="JAGFNK010000187">
    <property type="protein sequence ID" value="KAI9460443.1"/>
    <property type="molecule type" value="Genomic_DNA"/>
</dbReference>
<name>A0ACC0U341_9AGAM</name>
<reference evidence="1" key="1">
    <citation type="submission" date="2021-03" db="EMBL/GenBank/DDBJ databases">
        <title>Evolutionary priming and transition to the ectomycorrhizal habit in an iconic lineage of mushroom-forming fungi: is preadaptation a requirement?</title>
        <authorList>
            <consortium name="DOE Joint Genome Institute"/>
            <person name="Looney B.P."/>
            <person name="Miyauchi S."/>
            <person name="Morin E."/>
            <person name="Drula E."/>
            <person name="Courty P.E."/>
            <person name="Chicoki N."/>
            <person name="Fauchery L."/>
            <person name="Kohler A."/>
            <person name="Kuo A."/>
            <person name="LaButti K."/>
            <person name="Pangilinan J."/>
            <person name="Lipzen A."/>
            <person name="Riley R."/>
            <person name="Andreopoulos W."/>
            <person name="He G."/>
            <person name="Johnson J."/>
            <person name="Barry K.W."/>
            <person name="Grigoriev I.V."/>
            <person name="Nagy L."/>
            <person name="Hibbett D."/>
            <person name="Henrissat B."/>
            <person name="Matheny P.B."/>
            <person name="Labbe J."/>
            <person name="Martin A.F."/>
        </authorList>
    </citation>
    <scope>NUCLEOTIDE SEQUENCE</scope>
    <source>
        <strain evidence="1">BPL698</strain>
    </source>
</reference>
<keyword evidence="2" id="KW-1185">Reference proteome</keyword>
<accession>A0ACC0U341</accession>
<proteinExistence type="predicted"/>
<evidence type="ECO:0000313" key="2">
    <source>
        <dbReference type="Proteomes" id="UP001207468"/>
    </source>
</evidence>
<sequence>MLFINQSLLEIILAVICCSTLSRASKREQAISRSQSDGDVVLLHPHTEHPTSTHLNARMQTIDYFGGSPISSRLPTDSYTSVTLSQRKMPCSRLIQTRHSAPRSTSWRLCLCGRS</sequence>
<comment type="caution">
    <text evidence="1">The sequence shown here is derived from an EMBL/GenBank/DDBJ whole genome shotgun (WGS) entry which is preliminary data.</text>
</comment>
<protein>
    <submittedName>
        <fullName evidence="1">Uncharacterized protein</fullName>
    </submittedName>
</protein>